<reference evidence="1 2" key="1">
    <citation type="journal article" date="2014" name="Nature">
        <title>An environmental bacterial taxon with a large and distinct metabolic repertoire.</title>
        <authorList>
            <person name="Wilson M.C."/>
            <person name="Mori T."/>
            <person name="Ruckert C."/>
            <person name="Uria A.R."/>
            <person name="Helf M.J."/>
            <person name="Takada K."/>
            <person name="Gernert C."/>
            <person name="Steffens U.A."/>
            <person name="Heycke N."/>
            <person name="Schmitt S."/>
            <person name="Rinke C."/>
            <person name="Helfrich E.J."/>
            <person name="Brachmann A.O."/>
            <person name="Gurgui C."/>
            <person name="Wakimoto T."/>
            <person name="Kracht M."/>
            <person name="Crusemann M."/>
            <person name="Hentschel U."/>
            <person name="Abe I."/>
            <person name="Matsunaga S."/>
            <person name="Kalinowski J."/>
            <person name="Takeyama H."/>
            <person name="Piel J."/>
        </authorList>
    </citation>
    <scope>NUCLEOTIDE SEQUENCE [LARGE SCALE GENOMIC DNA]</scope>
    <source>
        <strain evidence="2">TSY2</strain>
    </source>
</reference>
<gene>
    <name evidence="1" type="ORF">ETSY2_25715</name>
</gene>
<dbReference type="Pfam" id="PF21863">
    <property type="entry name" value="HTH_67"/>
    <property type="match status" value="1"/>
</dbReference>
<dbReference type="AlphaFoldDB" id="W4M474"/>
<sequence length="290" mass="32356">MSDEPPISGPRALARVFNAFHNVVYYAPEIYRFVDASMRGWWMSYFAYRAAPMGPVPAEVVIATFYNFAPRMVRRAVPAVWEVMRPADILNLRSEAVDQALRRLLASHLNDPELAQAAELARAAIEGCDPAGRALYAGHAALPWPDEPHQVLWHACTLMREHRGDSHAVALTAAEIDGVMSNALMVARGHGNKATILPIRGWKPEEWDEAVSHLVQRGWLRPGGMFTDEGRAGREAIECHTDRLDRAPYHRLGPEGTQRLIELTEPYMAILDHGGINTEWPPKHLLHAGS</sequence>
<dbReference type="Proteomes" id="UP000019140">
    <property type="component" value="Unassembled WGS sequence"/>
</dbReference>
<dbReference type="InterPro" id="IPR054058">
    <property type="entry name" value="HTH_67"/>
</dbReference>
<evidence type="ECO:0000313" key="1">
    <source>
        <dbReference type="EMBL" id="ETX04973.1"/>
    </source>
</evidence>
<protein>
    <recommendedName>
        <fullName evidence="3">SalK</fullName>
    </recommendedName>
</protein>
<accession>W4M474</accession>
<proteinExistence type="predicted"/>
<dbReference type="EMBL" id="AZHX01001074">
    <property type="protein sequence ID" value="ETX04973.1"/>
    <property type="molecule type" value="Genomic_DNA"/>
</dbReference>
<evidence type="ECO:0000313" key="2">
    <source>
        <dbReference type="Proteomes" id="UP000019140"/>
    </source>
</evidence>
<dbReference type="NCBIfam" id="NF047719">
    <property type="entry name" value="SCO6745_fam_HTH"/>
    <property type="match status" value="1"/>
</dbReference>
<dbReference type="PATRIC" id="fig|1429439.4.peg.4365"/>
<comment type="caution">
    <text evidence="1">The sequence shown here is derived from an EMBL/GenBank/DDBJ whole genome shotgun (WGS) entry which is preliminary data.</text>
</comment>
<name>W4M474_9BACT</name>
<evidence type="ECO:0008006" key="3">
    <source>
        <dbReference type="Google" id="ProtNLM"/>
    </source>
</evidence>
<organism evidence="1 2">
    <name type="scientific">Candidatus Entotheonella gemina</name>
    <dbReference type="NCBI Taxonomy" id="1429439"/>
    <lineage>
        <taxon>Bacteria</taxon>
        <taxon>Pseudomonadati</taxon>
        <taxon>Nitrospinota/Tectimicrobiota group</taxon>
        <taxon>Candidatus Tectimicrobiota</taxon>
        <taxon>Candidatus Entotheonellia</taxon>
        <taxon>Candidatus Entotheonellales</taxon>
        <taxon>Candidatus Entotheonellaceae</taxon>
        <taxon>Candidatus Entotheonella</taxon>
    </lineage>
</organism>
<dbReference type="HOGENOM" id="CLU_061724_0_0_7"/>
<keyword evidence="2" id="KW-1185">Reference proteome</keyword>